<organism evidence="10 11">
    <name type="scientific">Aspergillus saccharolyticus JOP 1030-1</name>
    <dbReference type="NCBI Taxonomy" id="1450539"/>
    <lineage>
        <taxon>Eukaryota</taxon>
        <taxon>Fungi</taxon>
        <taxon>Dikarya</taxon>
        <taxon>Ascomycota</taxon>
        <taxon>Pezizomycotina</taxon>
        <taxon>Eurotiomycetes</taxon>
        <taxon>Eurotiomycetidae</taxon>
        <taxon>Eurotiales</taxon>
        <taxon>Aspergillaceae</taxon>
        <taxon>Aspergillus</taxon>
        <taxon>Aspergillus subgen. Circumdati</taxon>
    </lineage>
</organism>
<keyword evidence="4" id="KW-0378">Hydrolase</keyword>
<dbReference type="EMBL" id="KZ821266">
    <property type="protein sequence ID" value="PYH41269.1"/>
    <property type="molecule type" value="Genomic_DNA"/>
</dbReference>
<comment type="cofactor">
    <cofactor evidence="2">
        <name>pyridoxal 5'-phosphate</name>
        <dbReference type="ChEBI" id="CHEBI:597326"/>
    </cofactor>
</comment>
<dbReference type="Gene3D" id="3.40.50.1100">
    <property type="match status" value="2"/>
</dbReference>
<dbReference type="InterPro" id="IPR036052">
    <property type="entry name" value="TrpB-like_PALP_sf"/>
</dbReference>
<evidence type="ECO:0000256" key="1">
    <source>
        <dbReference type="ARBA" id="ARBA00001132"/>
    </source>
</evidence>
<evidence type="ECO:0000259" key="9">
    <source>
        <dbReference type="Pfam" id="PF00291"/>
    </source>
</evidence>
<dbReference type="OrthoDB" id="10266364at2759"/>
<evidence type="ECO:0000256" key="4">
    <source>
        <dbReference type="ARBA" id="ARBA00022801"/>
    </source>
</evidence>
<evidence type="ECO:0000256" key="7">
    <source>
        <dbReference type="PIRSR" id="PIRSR006278-2"/>
    </source>
</evidence>
<evidence type="ECO:0000256" key="2">
    <source>
        <dbReference type="ARBA" id="ARBA00001933"/>
    </source>
</evidence>
<dbReference type="InterPro" id="IPR001926">
    <property type="entry name" value="TrpB-like_PALP"/>
</dbReference>
<dbReference type="Pfam" id="PF00291">
    <property type="entry name" value="PALP"/>
    <property type="match status" value="1"/>
</dbReference>
<dbReference type="GO" id="GO:0008660">
    <property type="term" value="F:1-aminocyclopropane-1-carboxylate deaminase activity"/>
    <property type="evidence" value="ECO:0007669"/>
    <property type="project" value="UniProtKB-EC"/>
</dbReference>
<dbReference type="PIRSF" id="PIRSF006278">
    <property type="entry name" value="ACCD_DCysDesulf"/>
    <property type="match status" value="1"/>
</dbReference>
<dbReference type="SUPFAM" id="SSF53686">
    <property type="entry name" value="Tryptophan synthase beta subunit-like PLP-dependent enzymes"/>
    <property type="match status" value="1"/>
</dbReference>
<gene>
    <name evidence="10" type="ORF">BP01DRAFT_172093</name>
</gene>
<comment type="catalytic activity">
    <reaction evidence="1">
        <text>1-aminocyclopropane-1-carboxylate + H2O = 2-oxobutanoate + NH4(+)</text>
        <dbReference type="Rhea" id="RHEA:16933"/>
        <dbReference type="ChEBI" id="CHEBI:15377"/>
        <dbReference type="ChEBI" id="CHEBI:16763"/>
        <dbReference type="ChEBI" id="CHEBI:28938"/>
        <dbReference type="ChEBI" id="CHEBI:58360"/>
        <dbReference type="EC" id="3.5.99.7"/>
    </reaction>
</comment>
<dbReference type="STRING" id="1450539.A0A318Z2Q3"/>
<evidence type="ECO:0000256" key="5">
    <source>
        <dbReference type="ARBA" id="ARBA00022898"/>
    </source>
</evidence>
<evidence type="ECO:0000256" key="6">
    <source>
        <dbReference type="PIRSR" id="PIRSR006278-1"/>
    </source>
</evidence>
<evidence type="ECO:0000256" key="8">
    <source>
        <dbReference type="SAM" id="MobiDB-lite"/>
    </source>
</evidence>
<feature type="modified residue" description="N6-(pyridoxal phosphate)lysine" evidence="7">
    <location>
        <position position="64"/>
    </location>
</feature>
<dbReference type="Proteomes" id="UP000248349">
    <property type="component" value="Unassembled WGS sequence"/>
</dbReference>
<dbReference type="NCBIfam" id="TIGR01274">
    <property type="entry name" value="ACC_deam"/>
    <property type="match status" value="1"/>
</dbReference>
<keyword evidence="11" id="KW-1185">Reference proteome</keyword>
<name>A0A318Z2Q3_9EURO</name>
<proteinExistence type="inferred from homology"/>
<dbReference type="GO" id="GO:0009310">
    <property type="term" value="P:amine catabolic process"/>
    <property type="evidence" value="ECO:0007669"/>
    <property type="project" value="InterPro"/>
</dbReference>
<dbReference type="AlphaFoldDB" id="A0A318Z2Q3"/>
<comment type="similarity">
    <text evidence="3">Belongs to the ACC deaminase/D-cysteine desulfhydrase family.</text>
</comment>
<evidence type="ECO:0000313" key="11">
    <source>
        <dbReference type="Proteomes" id="UP000248349"/>
    </source>
</evidence>
<feature type="active site" description="Nucleophile" evidence="6">
    <location>
        <position position="118"/>
    </location>
</feature>
<dbReference type="RefSeq" id="XP_025427251.1">
    <property type="nucleotide sequence ID" value="XM_025570776.1"/>
</dbReference>
<evidence type="ECO:0000313" key="10">
    <source>
        <dbReference type="EMBL" id="PYH41269.1"/>
    </source>
</evidence>
<evidence type="ECO:0000256" key="3">
    <source>
        <dbReference type="ARBA" id="ARBA00008639"/>
    </source>
</evidence>
<keyword evidence="5 7" id="KW-0663">Pyridoxal phosphate</keyword>
<dbReference type="InterPro" id="IPR027278">
    <property type="entry name" value="ACCD_DCysDesulf"/>
</dbReference>
<dbReference type="InterPro" id="IPR005965">
    <property type="entry name" value="ACP_carboxylate_deaminase"/>
</dbReference>
<feature type="domain" description="Tryptophan synthase beta chain-like PALP" evidence="9">
    <location>
        <begin position="21"/>
        <end position="370"/>
    </location>
</feature>
<dbReference type="PANTHER" id="PTHR43780:SF2">
    <property type="entry name" value="1-AMINOCYCLOPROPANE-1-CARBOXYLATE DEAMINASE-RELATED"/>
    <property type="match status" value="1"/>
</dbReference>
<feature type="region of interest" description="Disordered" evidence="8">
    <location>
        <begin position="77"/>
        <end position="97"/>
    </location>
</feature>
<reference evidence="10 11" key="1">
    <citation type="submission" date="2016-12" db="EMBL/GenBank/DDBJ databases">
        <title>The genomes of Aspergillus section Nigri reveals drivers in fungal speciation.</title>
        <authorList>
            <consortium name="DOE Joint Genome Institute"/>
            <person name="Vesth T.C."/>
            <person name="Nybo J."/>
            <person name="Theobald S."/>
            <person name="Brandl J."/>
            <person name="Frisvad J.C."/>
            <person name="Nielsen K.F."/>
            <person name="Lyhne E.K."/>
            <person name="Kogle M.E."/>
            <person name="Kuo A."/>
            <person name="Riley R."/>
            <person name="Clum A."/>
            <person name="Nolan M."/>
            <person name="Lipzen A."/>
            <person name="Salamov A."/>
            <person name="Henrissat B."/>
            <person name="Wiebenga A."/>
            <person name="De Vries R.P."/>
            <person name="Grigoriev I.V."/>
            <person name="Mortensen U.H."/>
            <person name="Andersen M.R."/>
            <person name="Baker S.E."/>
        </authorList>
    </citation>
    <scope>NUCLEOTIDE SEQUENCE [LARGE SCALE GENOMIC DNA]</scope>
    <source>
        <strain evidence="10 11">JOP 1030-1</strain>
    </source>
</reference>
<dbReference type="GO" id="GO:0030170">
    <property type="term" value="F:pyridoxal phosphate binding"/>
    <property type="evidence" value="ECO:0007669"/>
    <property type="project" value="InterPro"/>
</dbReference>
<dbReference type="GO" id="GO:0019148">
    <property type="term" value="F:D-cysteine desulfhydrase activity"/>
    <property type="evidence" value="ECO:0007669"/>
    <property type="project" value="TreeGrafter"/>
</dbReference>
<protein>
    <submittedName>
        <fullName evidence="10">1-aminocyclopropane-1-carboxylate</fullName>
    </submittedName>
</protein>
<accession>A0A318Z2Q3</accession>
<sequence length="391" mass="42597">MTTSTEIPLPTPFNAIPRLDLTLGPSPIHPLPRISADLTTASNPVSIYAKRDDLSSHLAYGGNKTRKLEYILAPAVTPPSASDAQSPPLPVLSNNHHHPRASEWEKATTLISIGGLQSNHTRQVAACAAHLGLKCRLIQENWVPDYTAHSPQYDKVGNLQLSRLLGADVRIHLPTEFGIGHKETLRNLEQECREMGEVPYYIPAGGSDHPLGGLGFARWAFEVRAQEETLGKKFGTVVVCAVTGGTLGGMVAGFKLLKRLYPEDEHEQKRAVVGIDASAKPKETKEQVLRIARVTAAQIGLAPEDITEDDVCLVEDYHAGVYGVPDKQTWEAIEYAARMEAFITDPVYEGKSFAGMVDLIRKGKITGNVLYAHLGGQLALNAYTDVGERKE</sequence>
<dbReference type="PANTHER" id="PTHR43780">
    <property type="entry name" value="1-AMINOCYCLOPROPANE-1-CARBOXYLATE DEAMINASE-RELATED"/>
    <property type="match status" value="1"/>
</dbReference>
<dbReference type="GeneID" id="37072004"/>